<name>A0ABS7RJB2_9ACTN</name>
<organism evidence="2 3">
    <name type="scientific">Nocardioides jiangsuensis</name>
    <dbReference type="NCBI Taxonomy" id="2866161"/>
    <lineage>
        <taxon>Bacteria</taxon>
        <taxon>Bacillati</taxon>
        <taxon>Actinomycetota</taxon>
        <taxon>Actinomycetes</taxon>
        <taxon>Propionibacteriales</taxon>
        <taxon>Nocardioidaceae</taxon>
        <taxon>Nocardioides</taxon>
    </lineage>
</organism>
<feature type="transmembrane region" description="Helical" evidence="1">
    <location>
        <begin position="193"/>
        <end position="211"/>
    </location>
</feature>
<evidence type="ECO:0000256" key="1">
    <source>
        <dbReference type="SAM" id="Phobius"/>
    </source>
</evidence>
<feature type="transmembrane region" description="Helical" evidence="1">
    <location>
        <begin position="238"/>
        <end position="258"/>
    </location>
</feature>
<feature type="transmembrane region" description="Helical" evidence="1">
    <location>
        <begin position="461"/>
        <end position="484"/>
    </location>
</feature>
<feature type="transmembrane region" description="Helical" evidence="1">
    <location>
        <begin position="344"/>
        <end position="365"/>
    </location>
</feature>
<feature type="transmembrane region" description="Helical" evidence="1">
    <location>
        <begin position="163"/>
        <end position="186"/>
    </location>
</feature>
<feature type="transmembrane region" description="Helical" evidence="1">
    <location>
        <begin position="297"/>
        <end position="315"/>
    </location>
</feature>
<accession>A0ABS7RJB2</accession>
<keyword evidence="1" id="KW-0812">Transmembrane</keyword>
<keyword evidence="1" id="KW-0472">Membrane</keyword>
<evidence type="ECO:0000313" key="3">
    <source>
        <dbReference type="Proteomes" id="UP000754710"/>
    </source>
</evidence>
<proteinExistence type="predicted"/>
<feature type="transmembrane region" description="Helical" evidence="1">
    <location>
        <begin position="82"/>
        <end position="104"/>
    </location>
</feature>
<comment type="caution">
    <text evidence="2">The sequence shown here is derived from an EMBL/GenBank/DDBJ whole genome shotgun (WGS) entry which is preliminary data.</text>
</comment>
<feature type="transmembrane region" description="Helical" evidence="1">
    <location>
        <begin position="23"/>
        <end position="43"/>
    </location>
</feature>
<feature type="transmembrane region" description="Helical" evidence="1">
    <location>
        <begin position="433"/>
        <end position="454"/>
    </location>
</feature>
<feature type="transmembrane region" description="Helical" evidence="1">
    <location>
        <begin position="504"/>
        <end position="527"/>
    </location>
</feature>
<dbReference type="Proteomes" id="UP000754710">
    <property type="component" value="Unassembled WGS sequence"/>
</dbReference>
<keyword evidence="1" id="KW-1133">Transmembrane helix</keyword>
<keyword evidence="3" id="KW-1185">Reference proteome</keyword>
<gene>
    <name evidence="2" type="ORF">K1X13_09770</name>
</gene>
<protein>
    <submittedName>
        <fullName evidence="2">ABC transporter permease</fullName>
    </submittedName>
</protein>
<dbReference type="RefSeq" id="WP_221024900.1">
    <property type="nucleotide sequence ID" value="NZ_JAIEZQ010000002.1"/>
</dbReference>
<sequence length="533" mass="55641">MNAMSAFTGVGPLVRFVLRRDRVYLPVWVLSLVVLTYVSAAAVRRTYDTPVEIASYAVNMGTSPASIAMGGPPVALREIGGILIYETSLTVLLGVALMAVFTVVRHTRKEEDAGRVELLGSTVVSPHAVITAAVLVAAGASVLVGAGVTWSFLVEQQPVRESVLFGAAVAAMGIVFTGVGACAAQVMSHGRGAVGLSLAFLGVAFGLRAIGDVGENAWSWLSPMGWSQQVRVYDDNRWWPLALSLVLTAALLVGTVLFEGRRDLGAGIVPSRPGPPSAGRTLAGVVGLAWRLQRGAVVGWVVGIWSMGLLLGSFSESIQNMIEDNPTLAEYLQRAGVTNIVDSFFATSLLLLGIGASGFAVASALRTRSEESAGRVEPLLATGVSRARWLFGTLLVTLGGTTLVVASGGLGVGMSYALTTGRSSEMWRMTGYALVYLPAVLLLAALVVLLVGWLPRASGAVWVAVALCFVVGWLGSLLELPQWAADLSPFTHVPAVPAVPADDLALGPVLTMLALAVAALAAGWVGFRRRDIG</sequence>
<reference evidence="2 3" key="1">
    <citation type="submission" date="2021-08" db="EMBL/GenBank/DDBJ databases">
        <title>Nocardioides bacterium WL0053 sp. nov., isolated from the sediment.</title>
        <authorList>
            <person name="Wang L."/>
            <person name="Zhang D."/>
            <person name="Zhang A."/>
        </authorList>
    </citation>
    <scope>NUCLEOTIDE SEQUENCE [LARGE SCALE GENOMIC DNA]</scope>
    <source>
        <strain evidence="2 3">WL0053</strain>
    </source>
</reference>
<feature type="transmembrane region" description="Helical" evidence="1">
    <location>
        <begin position="389"/>
        <end position="413"/>
    </location>
</feature>
<dbReference type="EMBL" id="JAIEZQ010000002">
    <property type="protein sequence ID" value="MBY9075106.1"/>
    <property type="molecule type" value="Genomic_DNA"/>
</dbReference>
<evidence type="ECO:0000313" key="2">
    <source>
        <dbReference type="EMBL" id="MBY9075106.1"/>
    </source>
</evidence>
<feature type="transmembrane region" description="Helical" evidence="1">
    <location>
        <begin position="116"/>
        <end position="143"/>
    </location>
</feature>